<dbReference type="AlphaFoldDB" id="A0A8T1GXP8"/>
<gene>
    <name evidence="1" type="ORF">PC129_g25008</name>
</gene>
<proteinExistence type="predicted"/>
<protein>
    <submittedName>
        <fullName evidence="1">Uncharacterized protein</fullName>
    </submittedName>
</protein>
<organism evidence="1 2">
    <name type="scientific">Phytophthora cactorum</name>
    <dbReference type="NCBI Taxonomy" id="29920"/>
    <lineage>
        <taxon>Eukaryota</taxon>
        <taxon>Sar</taxon>
        <taxon>Stramenopiles</taxon>
        <taxon>Oomycota</taxon>
        <taxon>Peronosporomycetes</taxon>
        <taxon>Peronosporales</taxon>
        <taxon>Peronosporaceae</taxon>
        <taxon>Phytophthora</taxon>
    </lineage>
</organism>
<dbReference type="Proteomes" id="UP000760860">
    <property type="component" value="Unassembled WGS sequence"/>
</dbReference>
<accession>A0A8T1GXP8</accession>
<reference evidence="1" key="1">
    <citation type="submission" date="2018-05" db="EMBL/GenBank/DDBJ databases">
        <title>Effector identification in a new, highly contiguous assembly of the strawberry crown rot pathogen Phytophthora cactorum.</title>
        <authorList>
            <person name="Armitage A.D."/>
            <person name="Nellist C.F."/>
            <person name="Bates H."/>
            <person name="Vickerstaff R.J."/>
            <person name="Harrison R.J."/>
        </authorList>
    </citation>
    <scope>NUCLEOTIDE SEQUENCE</scope>
    <source>
        <strain evidence="1">P421</strain>
    </source>
</reference>
<name>A0A8T1GXP8_9STRA</name>
<sequence>MNLGKQAGGWGYGAAMGMDGMDGMDTDAWRLLLAGGGSYLAQQRIRSFHS</sequence>
<evidence type="ECO:0000313" key="2">
    <source>
        <dbReference type="Proteomes" id="UP000760860"/>
    </source>
</evidence>
<evidence type="ECO:0000313" key="1">
    <source>
        <dbReference type="EMBL" id="KAG3193211.1"/>
    </source>
</evidence>
<dbReference type="EMBL" id="RCMV01004749">
    <property type="protein sequence ID" value="KAG3193211.1"/>
    <property type="molecule type" value="Genomic_DNA"/>
</dbReference>
<comment type="caution">
    <text evidence="1">The sequence shown here is derived from an EMBL/GenBank/DDBJ whole genome shotgun (WGS) entry which is preliminary data.</text>
</comment>